<feature type="signal peptide" evidence="2">
    <location>
        <begin position="1"/>
        <end position="18"/>
    </location>
</feature>
<name>A0A3B3BCU3_ORYME</name>
<keyword evidence="5" id="KW-1185">Reference proteome</keyword>
<dbReference type="CDD" id="cd00882">
    <property type="entry name" value="Ras_like_GTPase"/>
    <property type="match status" value="1"/>
</dbReference>
<dbReference type="PANTHER" id="PTHR14241">
    <property type="entry name" value="INTERFERON-INDUCED PROTEIN 44"/>
    <property type="match status" value="1"/>
</dbReference>
<dbReference type="InterPro" id="IPR027417">
    <property type="entry name" value="P-loop_NTPase"/>
</dbReference>
<dbReference type="GO" id="GO:0006955">
    <property type="term" value="P:immune response"/>
    <property type="evidence" value="ECO:0007669"/>
    <property type="project" value="TreeGrafter"/>
</dbReference>
<reference evidence="4" key="1">
    <citation type="submission" date="2025-08" db="UniProtKB">
        <authorList>
            <consortium name="Ensembl"/>
        </authorList>
    </citation>
    <scope>IDENTIFICATION</scope>
</reference>
<sequence length="461" mass="51979">MRALLPFSLNLSLRIAKSSLCLTDEQQTAICSQLGNVKLNLLYKASIHGFTGEAFHKHCDKKSPTVSVGYNKSGRVFGGYTSQPFSQFGGFVKDDEAFVFSFSGERLNKYSVNNSSYAVRMTKNSGPNFGDTLILVHKDEQKVYSNQSSFTGYLYTKYYTFTAEKMHGNDLDLTDCEVYQVEECLQFENPWRTVTWTSEEKEKLMERIKSYKPSISSVSEARVLLVGQVGAGKSSFFNSFKSIFKGRVSGQAINGTCSTSVTSQFRTFIVKPEHEEKPLPLILCDIMGLEAKEGEGFHVDDITNIVSGHTPDTYQFSPSGPLHSEAQGFCKNPELKDKIHCVTYVVDASTISIMPQNMEDKLKAIRKKVNLHRIPQLVLLTKIDEACPLVKKDVTNVYKSKYIKKLMQEAASRFGVPLSFLVPVKNYSEEQELDMNIDILLLRAVDQILHLVNDFFDEHRD</sequence>
<evidence type="ECO:0000313" key="4">
    <source>
        <dbReference type="Ensembl" id="ENSOMEP00000002984.1"/>
    </source>
</evidence>
<evidence type="ECO:0000259" key="3">
    <source>
        <dbReference type="PROSITE" id="PS51886"/>
    </source>
</evidence>
<feature type="chain" id="PRO_5017313151" description="TLDc domain-containing protein" evidence="2">
    <location>
        <begin position="19"/>
        <end position="461"/>
    </location>
</feature>
<dbReference type="Ensembl" id="ENSOMET00000011607.1">
    <property type="protein sequence ID" value="ENSOMEP00000002984.1"/>
    <property type="gene ID" value="ENSOMEG00000003940.1"/>
</dbReference>
<accession>A0A3B3BCU3</accession>
<dbReference type="Gene3D" id="3.40.50.300">
    <property type="entry name" value="P-loop containing nucleotide triphosphate hydrolases"/>
    <property type="match status" value="1"/>
</dbReference>
<dbReference type="PaxDb" id="30732-ENSOMEP00000002984"/>
<dbReference type="Proteomes" id="UP000261560">
    <property type="component" value="Unplaced"/>
</dbReference>
<comment type="similarity">
    <text evidence="1">Belongs to the IFI44 family.</text>
</comment>
<dbReference type="GeneTree" id="ENSGT00940000163581"/>
<keyword evidence="2" id="KW-0732">Signal</keyword>
<reference evidence="4" key="2">
    <citation type="submission" date="2025-09" db="UniProtKB">
        <authorList>
            <consortium name="Ensembl"/>
        </authorList>
    </citation>
    <scope>IDENTIFICATION</scope>
</reference>
<evidence type="ECO:0000313" key="5">
    <source>
        <dbReference type="Proteomes" id="UP000261560"/>
    </source>
</evidence>
<dbReference type="STRING" id="30732.ENSOMEP00000002984"/>
<organism evidence="4 5">
    <name type="scientific">Oryzias melastigma</name>
    <name type="common">Marine medaka</name>
    <dbReference type="NCBI Taxonomy" id="30732"/>
    <lineage>
        <taxon>Eukaryota</taxon>
        <taxon>Metazoa</taxon>
        <taxon>Chordata</taxon>
        <taxon>Craniata</taxon>
        <taxon>Vertebrata</taxon>
        <taxon>Euteleostomi</taxon>
        <taxon>Actinopterygii</taxon>
        <taxon>Neopterygii</taxon>
        <taxon>Teleostei</taxon>
        <taxon>Neoteleostei</taxon>
        <taxon>Acanthomorphata</taxon>
        <taxon>Ovalentaria</taxon>
        <taxon>Atherinomorphae</taxon>
        <taxon>Beloniformes</taxon>
        <taxon>Adrianichthyidae</taxon>
        <taxon>Oryziinae</taxon>
        <taxon>Oryzias</taxon>
    </lineage>
</organism>
<feature type="domain" description="TLDc" evidence="3">
    <location>
        <begin position="16"/>
        <end position="182"/>
    </location>
</feature>
<dbReference type="InterPro" id="IPR006571">
    <property type="entry name" value="TLDc_dom"/>
</dbReference>
<dbReference type="AlphaFoldDB" id="A0A3B3BCU3"/>
<evidence type="ECO:0000256" key="1">
    <source>
        <dbReference type="ARBA" id="ARBA00009243"/>
    </source>
</evidence>
<dbReference type="PANTHER" id="PTHR14241:SF19">
    <property type="entry name" value="INTERFERON-INDUCED PROTEIN 44-LIKE ISOFORM X1-RELATED"/>
    <property type="match status" value="1"/>
</dbReference>
<proteinExistence type="inferred from homology"/>
<protein>
    <recommendedName>
        <fullName evidence="3">TLDc domain-containing protein</fullName>
    </recommendedName>
</protein>
<dbReference type="Pfam" id="PF07534">
    <property type="entry name" value="TLD"/>
    <property type="match status" value="1"/>
</dbReference>
<dbReference type="PROSITE" id="PS51886">
    <property type="entry name" value="TLDC"/>
    <property type="match status" value="1"/>
</dbReference>
<dbReference type="SMART" id="SM00584">
    <property type="entry name" value="TLDc"/>
    <property type="match status" value="1"/>
</dbReference>
<evidence type="ECO:0000256" key="2">
    <source>
        <dbReference type="SAM" id="SignalP"/>
    </source>
</evidence>
<dbReference type="SUPFAM" id="SSF52540">
    <property type="entry name" value="P-loop containing nucleoside triphosphate hydrolases"/>
    <property type="match status" value="1"/>
</dbReference>